<evidence type="ECO:0000313" key="10">
    <source>
        <dbReference type="EMBL" id="AWV06227.1"/>
    </source>
</evidence>
<evidence type="ECO:0000256" key="2">
    <source>
        <dbReference type="ARBA" id="ARBA00007362"/>
    </source>
</evidence>
<evidence type="ECO:0000256" key="7">
    <source>
        <dbReference type="ARBA" id="ARBA00023136"/>
    </source>
</evidence>
<feature type="transmembrane region" description="Helical" evidence="8">
    <location>
        <begin position="109"/>
        <end position="126"/>
    </location>
</feature>
<evidence type="ECO:0000256" key="8">
    <source>
        <dbReference type="SAM" id="Phobius"/>
    </source>
</evidence>
<evidence type="ECO:0000259" key="9">
    <source>
        <dbReference type="Pfam" id="PF00892"/>
    </source>
</evidence>
<evidence type="ECO:0000256" key="5">
    <source>
        <dbReference type="ARBA" id="ARBA00022692"/>
    </source>
</evidence>
<name>A0A2U9T4T5_9GAMM</name>
<feature type="transmembrane region" description="Helical" evidence="8">
    <location>
        <begin position="155"/>
        <end position="172"/>
    </location>
</feature>
<dbReference type="KEGG" id="lmb:C9I47_0503"/>
<dbReference type="GO" id="GO:0005886">
    <property type="term" value="C:plasma membrane"/>
    <property type="evidence" value="ECO:0007669"/>
    <property type="project" value="UniProtKB-SubCell"/>
</dbReference>
<reference evidence="10 11" key="1">
    <citation type="submission" date="2018-05" db="EMBL/GenBank/DDBJ databases">
        <title>The complete genome of Lysobacter maris HZ9B, a marine bacterium antagonistic against terrestrial plant pathogens.</title>
        <authorList>
            <person name="Zhang X.-Q."/>
        </authorList>
    </citation>
    <scope>NUCLEOTIDE SEQUENCE [LARGE SCALE GENOMIC DNA]</scope>
    <source>
        <strain evidence="10 11">HZ9B</strain>
    </source>
</reference>
<dbReference type="PANTHER" id="PTHR22911">
    <property type="entry name" value="ACYL-MALONYL CONDENSING ENZYME-RELATED"/>
    <property type="match status" value="1"/>
</dbReference>
<keyword evidence="4" id="KW-1003">Cell membrane</keyword>
<dbReference type="NCBIfam" id="TIGR00688">
    <property type="entry name" value="rarD"/>
    <property type="match status" value="1"/>
</dbReference>
<organism evidence="10 11">
    <name type="scientific">Marilutibacter maris</name>
    <dbReference type="NCBI Taxonomy" id="1605891"/>
    <lineage>
        <taxon>Bacteria</taxon>
        <taxon>Pseudomonadati</taxon>
        <taxon>Pseudomonadota</taxon>
        <taxon>Gammaproteobacteria</taxon>
        <taxon>Lysobacterales</taxon>
        <taxon>Lysobacteraceae</taxon>
        <taxon>Marilutibacter</taxon>
    </lineage>
</organism>
<accession>A0A2U9T4T5</accession>
<comment type="similarity">
    <text evidence="2">Belongs to the EamA transporter family.</text>
</comment>
<feature type="domain" description="EamA" evidence="9">
    <location>
        <begin position="158"/>
        <end position="294"/>
    </location>
</feature>
<evidence type="ECO:0000256" key="6">
    <source>
        <dbReference type="ARBA" id="ARBA00022989"/>
    </source>
</evidence>
<evidence type="ECO:0000256" key="3">
    <source>
        <dbReference type="ARBA" id="ARBA00022448"/>
    </source>
</evidence>
<proteinExistence type="inferred from homology"/>
<evidence type="ECO:0000256" key="4">
    <source>
        <dbReference type="ARBA" id="ARBA00022475"/>
    </source>
</evidence>
<dbReference type="Proteomes" id="UP000249447">
    <property type="component" value="Chromosome"/>
</dbReference>
<dbReference type="Pfam" id="PF00892">
    <property type="entry name" value="EamA"/>
    <property type="match status" value="2"/>
</dbReference>
<feature type="domain" description="EamA" evidence="9">
    <location>
        <begin position="14"/>
        <end position="149"/>
    </location>
</feature>
<keyword evidence="3" id="KW-0813">Transport</keyword>
<dbReference type="EMBL" id="CP029843">
    <property type="protein sequence ID" value="AWV06227.1"/>
    <property type="molecule type" value="Genomic_DNA"/>
</dbReference>
<dbReference type="PANTHER" id="PTHR22911:SF137">
    <property type="entry name" value="SOLUTE CARRIER FAMILY 35 MEMBER G2-RELATED"/>
    <property type="match status" value="1"/>
</dbReference>
<gene>
    <name evidence="10" type="ORF">C9I47_0503</name>
</gene>
<dbReference type="InterPro" id="IPR000620">
    <property type="entry name" value="EamA_dom"/>
</dbReference>
<dbReference type="OrthoDB" id="369870at2"/>
<feature type="transmembrane region" description="Helical" evidence="8">
    <location>
        <begin position="133"/>
        <end position="149"/>
    </location>
</feature>
<dbReference type="InterPro" id="IPR037185">
    <property type="entry name" value="EmrE-like"/>
</dbReference>
<feature type="transmembrane region" description="Helical" evidence="8">
    <location>
        <begin position="284"/>
        <end position="300"/>
    </location>
</feature>
<keyword evidence="6 8" id="KW-1133">Transmembrane helix</keyword>
<feature type="transmembrane region" description="Helical" evidence="8">
    <location>
        <begin position="77"/>
        <end position="97"/>
    </location>
</feature>
<dbReference type="RefSeq" id="WP_111265399.1">
    <property type="nucleotide sequence ID" value="NZ_CP029843.1"/>
</dbReference>
<keyword evidence="5 8" id="KW-0812">Transmembrane</keyword>
<comment type="subcellular location">
    <subcellularLocation>
        <location evidence="1">Cell membrane</location>
        <topology evidence="1">Multi-pass membrane protein</topology>
    </subcellularLocation>
</comment>
<feature type="transmembrane region" description="Helical" evidence="8">
    <location>
        <begin position="225"/>
        <end position="245"/>
    </location>
</feature>
<dbReference type="InterPro" id="IPR004626">
    <property type="entry name" value="RarD"/>
</dbReference>
<evidence type="ECO:0000313" key="11">
    <source>
        <dbReference type="Proteomes" id="UP000249447"/>
    </source>
</evidence>
<keyword evidence="11" id="KW-1185">Reference proteome</keyword>
<dbReference type="SUPFAM" id="SSF103481">
    <property type="entry name" value="Multidrug resistance efflux transporter EmrE"/>
    <property type="match status" value="2"/>
</dbReference>
<protein>
    <submittedName>
        <fullName evidence="10">Membrane protein</fullName>
    </submittedName>
</protein>
<dbReference type="AlphaFoldDB" id="A0A2U9T4T5"/>
<feature type="transmembrane region" description="Helical" evidence="8">
    <location>
        <begin position="184"/>
        <end position="202"/>
    </location>
</feature>
<feature type="transmembrane region" description="Helical" evidence="8">
    <location>
        <begin position="44"/>
        <end position="61"/>
    </location>
</feature>
<evidence type="ECO:0000256" key="1">
    <source>
        <dbReference type="ARBA" id="ARBA00004651"/>
    </source>
</evidence>
<feature type="transmembrane region" description="Helical" evidence="8">
    <location>
        <begin position="252"/>
        <end position="272"/>
    </location>
</feature>
<feature type="transmembrane region" description="Helical" evidence="8">
    <location>
        <begin position="12"/>
        <end position="32"/>
    </location>
</feature>
<keyword evidence="7 8" id="KW-0472">Membrane</keyword>
<sequence>MSAAIDPRRDHVAGMWAGVGAFVLWGLMPLYWRLLEAVPSWQIVLHRIVWGALLVSAFLLWQRGRGWLRAVMRQPRTAALLALSGILIAFNWGLYVWAVNAGHVVETSLGYYVNPLLNVVLGVVLLHERLNRVQWVSVALAACGVAWLTLRFGQLPWIALGLALSFGIYGLLRKQVAVDPVVGLGVESLYLLLPAMAVLGWAEFRGHSGFFAFGAAPGWGWGTDLLLVASGVLTALPLIGFAYAVRRVPLSVVGFLQYIAPTLQLLIGVVVFHEPFDGERALGFAFIWAALLLFAGDGVLRARRQPAVAAG</sequence>